<dbReference type="InterPro" id="IPR029044">
    <property type="entry name" value="Nucleotide-diphossugar_trans"/>
</dbReference>
<keyword evidence="3" id="KW-0808">Transferase</keyword>
<organism evidence="3">
    <name type="scientific">metagenome</name>
    <dbReference type="NCBI Taxonomy" id="256318"/>
    <lineage>
        <taxon>unclassified sequences</taxon>
        <taxon>metagenomes</taxon>
    </lineage>
</organism>
<keyword evidence="1" id="KW-0472">Membrane</keyword>
<keyword evidence="1" id="KW-0812">Transmembrane</keyword>
<dbReference type="GO" id="GO:0016740">
    <property type="term" value="F:transferase activity"/>
    <property type="evidence" value="ECO:0007669"/>
    <property type="project" value="UniProtKB-KW"/>
</dbReference>
<reference evidence="3" key="1">
    <citation type="submission" date="2018-07" db="EMBL/GenBank/DDBJ databases">
        <authorList>
            <person name="Quirk P.G."/>
            <person name="Krulwich T.A."/>
        </authorList>
    </citation>
    <scope>NUCLEOTIDE SEQUENCE</scope>
</reference>
<dbReference type="Gene3D" id="3.90.550.10">
    <property type="entry name" value="Spore Coat Polysaccharide Biosynthesis Protein SpsA, Chain A"/>
    <property type="match status" value="1"/>
</dbReference>
<dbReference type="PANTHER" id="PTHR48090:SF7">
    <property type="entry name" value="RFBJ PROTEIN"/>
    <property type="match status" value="1"/>
</dbReference>
<keyword evidence="1" id="KW-1133">Transmembrane helix</keyword>
<name>A0A380TBE3_9ZZZZ</name>
<dbReference type="PANTHER" id="PTHR48090">
    <property type="entry name" value="UNDECAPRENYL-PHOSPHATE 4-DEOXY-4-FORMAMIDO-L-ARABINOSE TRANSFERASE-RELATED"/>
    <property type="match status" value="1"/>
</dbReference>
<dbReference type="InterPro" id="IPR001173">
    <property type="entry name" value="Glyco_trans_2-like"/>
</dbReference>
<gene>
    <name evidence="3" type="ORF">DF3PB_1450005</name>
</gene>
<feature type="transmembrane region" description="Helical" evidence="1">
    <location>
        <begin position="272"/>
        <end position="293"/>
    </location>
</feature>
<proteinExistence type="predicted"/>
<feature type="transmembrane region" description="Helical" evidence="1">
    <location>
        <begin position="232"/>
        <end position="252"/>
    </location>
</feature>
<evidence type="ECO:0000259" key="2">
    <source>
        <dbReference type="Pfam" id="PF00535"/>
    </source>
</evidence>
<evidence type="ECO:0000313" key="3">
    <source>
        <dbReference type="EMBL" id="SUS04767.1"/>
    </source>
</evidence>
<dbReference type="SUPFAM" id="SSF53448">
    <property type="entry name" value="Nucleotide-diphospho-sugar transferases"/>
    <property type="match status" value="1"/>
</dbReference>
<dbReference type="EMBL" id="UIDG01000052">
    <property type="protein sequence ID" value="SUS04767.1"/>
    <property type="molecule type" value="Genomic_DNA"/>
</dbReference>
<dbReference type="InterPro" id="IPR050256">
    <property type="entry name" value="Glycosyltransferase_2"/>
</dbReference>
<dbReference type="CDD" id="cd04179">
    <property type="entry name" value="DPM_DPG-synthase_like"/>
    <property type="match status" value="1"/>
</dbReference>
<feature type="domain" description="Glycosyltransferase 2-like" evidence="2">
    <location>
        <begin position="10"/>
        <end position="161"/>
    </location>
</feature>
<accession>A0A380TBE3</accession>
<protein>
    <submittedName>
        <fullName evidence="3">Glycosyl transferase family protein</fullName>
    </submittedName>
</protein>
<dbReference type="AlphaFoldDB" id="A0A380TBE3"/>
<evidence type="ECO:0000256" key="1">
    <source>
        <dbReference type="SAM" id="Phobius"/>
    </source>
</evidence>
<sequence>MKTSITEVAVLIPCYNEAQTIAKVVADFRAALPSAAIHVYDNNSTDGSADRARAAGALVRLETLQGKGNVVRRMFADVEADIYVLVDGDDTYEAADAPMLIEQLQRQELDMINGRRVTTVAGAYRPGHRFGNWFLTALVSRIFGSRLADMLSGYKVFSRRFVKSFPALAAGFEIETELVVHALELRMPIAEVDTEYRERPEGSASKLRTVRDGMRIMRTIIRMIKEERPLEFFFVLFTMVATIALFLGSTVITEYFATGMVSRLPTAVLATGLMLLAFLMLACGLILGTVTVARRELKRLHYVMASPVGLTCKAERKSNLERETISAVA</sequence>
<dbReference type="Pfam" id="PF00535">
    <property type="entry name" value="Glycos_transf_2"/>
    <property type="match status" value="1"/>
</dbReference>